<organism evidence="1 2">
    <name type="scientific">Thermothielavioides terrestris (strain ATCC 38088 / NRRL 8126)</name>
    <name type="common">Thielavia terrestris</name>
    <dbReference type="NCBI Taxonomy" id="578455"/>
    <lineage>
        <taxon>Eukaryota</taxon>
        <taxon>Fungi</taxon>
        <taxon>Dikarya</taxon>
        <taxon>Ascomycota</taxon>
        <taxon>Pezizomycotina</taxon>
        <taxon>Sordariomycetes</taxon>
        <taxon>Sordariomycetidae</taxon>
        <taxon>Sordariales</taxon>
        <taxon>Chaetomiaceae</taxon>
        <taxon>Thermothielavioides</taxon>
        <taxon>Thermothielavioides terrestris</taxon>
    </lineage>
</organism>
<protein>
    <submittedName>
        <fullName evidence="1">Uncharacterized protein</fullName>
    </submittedName>
</protein>
<keyword evidence="2" id="KW-1185">Reference proteome</keyword>
<reference evidence="1 2" key="1">
    <citation type="journal article" date="2011" name="Nat. Biotechnol.">
        <title>Comparative genomic analysis of the thermophilic biomass-degrading fungi Myceliophthora thermophila and Thielavia terrestris.</title>
        <authorList>
            <person name="Berka R.M."/>
            <person name="Grigoriev I.V."/>
            <person name="Otillar R."/>
            <person name="Salamov A."/>
            <person name="Grimwood J."/>
            <person name="Reid I."/>
            <person name="Ishmael N."/>
            <person name="John T."/>
            <person name="Darmond C."/>
            <person name="Moisan M.-C."/>
            <person name="Henrissat B."/>
            <person name="Coutinho P.M."/>
            <person name="Lombard V."/>
            <person name="Natvig D.O."/>
            <person name="Lindquist E."/>
            <person name="Schmutz J."/>
            <person name="Lucas S."/>
            <person name="Harris P."/>
            <person name="Powlowski J."/>
            <person name="Bellemare A."/>
            <person name="Taylor D."/>
            <person name="Butler G."/>
            <person name="de Vries R.P."/>
            <person name="Allijn I.E."/>
            <person name="van den Brink J."/>
            <person name="Ushinsky S."/>
            <person name="Storms R."/>
            <person name="Powell A.J."/>
            <person name="Paulsen I.T."/>
            <person name="Elbourne L.D.H."/>
            <person name="Baker S.E."/>
            <person name="Magnuson J."/>
            <person name="LaBoissiere S."/>
            <person name="Clutterbuck A.J."/>
            <person name="Martinez D."/>
            <person name="Wogulis M."/>
            <person name="de Leon A.L."/>
            <person name="Rey M.W."/>
            <person name="Tsang A."/>
        </authorList>
    </citation>
    <scope>NUCLEOTIDE SEQUENCE [LARGE SCALE GENOMIC DNA]</scope>
    <source>
        <strain evidence="2">ATCC 38088 / NRRL 8126</strain>
    </source>
</reference>
<evidence type="ECO:0000313" key="2">
    <source>
        <dbReference type="Proteomes" id="UP000008181"/>
    </source>
</evidence>
<dbReference type="Proteomes" id="UP000008181">
    <property type="component" value="Chromosome 4"/>
</dbReference>
<dbReference type="RefSeq" id="XP_003655015.1">
    <property type="nucleotide sequence ID" value="XM_003654967.1"/>
</dbReference>
<dbReference type="EMBL" id="CP003012">
    <property type="protein sequence ID" value="AEO68679.1"/>
    <property type="molecule type" value="Genomic_DNA"/>
</dbReference>
<dbReference type="HOGENOM" id="CLU_1305636_0_0_1"/>
<sequence>MSKEQMDILELVDALGWYLVIEESRRSDGWEGTARSIDGNRHWAVHPCPRLDGHWLEMKDRLLVLPHHLHPPQGSDEGVGNKVGFVDGMLGEVEVVDGLSVLSQIGAEVSTEEEATTAPELVSGVDGSADCGGTAVVCKVVAKVVNTVDEEGVSRLVEGAAAATEETGVSCASVDWPAMTTVPARSRACRSTIMAIPIKESWNKFQAVSLQ</sequence>
<accession>G2R9D8</accession>
<evidence type="ECO:0000313" key="1">
    <source>
        <dbReference type="EMBL" id="AEO68679.1"/>
    </source>
</evidence>
<dbReference type="GeneID" id="11524168"/>
<proteinExistence type="predicted"/>
<name>G2R9D8_THETT</name>
<gene>
    <name evidence="1" type="ORF">THITE_113426</name>
</gene>
<dbReference type="KEGG" id="ttt:THITE_113426"/>
<dbReference type="AlphaFoldDB" id="G2R9D8"/>